<keyword evidence="3" id="KW-0560">Oxidoreductase</keyword>
<keyword evidence="2" id="KW-0520">NAD</keyword>
<proteinExistence type="inferred from homology"/>
<dbReference type="EMBL" id="JAHJDP010000012">
    <property type="protein sequence ID" value="MBU2689582.1"/>
    <property type="molecule type" value="Genomic_DNA"/>
</dbReference>
<sequence>MELRDIIFLVFGLLAVFSGIVVAFTPRIIHAVFSLLVTFCGVAGLYVLLQADFIAGAQIMVYVGGILVLLLFGVMLTQRIGKIDMKGAAVQRLPAAILCAALLAILLVMIYATPWSVVEEKVWTPTAPELGKQIMTDYLLPFEVVSILLLGVLMGAALLARTEKES</sequence>
<dbReference type="Gene3D" id="1.20.120.1200">
    <property type="entry name" value="NADH-ubiquinone/plastoquinone oxidoreductase chain 6, subunit NuoJ"/>
    <property type="match status" value="1"/>
</dbReference>
<name>A0A948RU98_UNCEI</name>
<evidence type="ECO:0000256" key="2">
    <source>
        <dbReference type="RuleBase" id="RU004429"/>
    </source>
</evidence>
<dbReference type="GO" id="GO:0048038">
    <property type="term" value="F:quinone binding"/>
    <property type="evidence" value="ECO:0007669"/>
    <property type="project" value="UniProtKB-UniRule"/>
</dbReference>
<feature type="transmembrane region" description="Helical" evidence="2">
    <location>
        <begin position="6"/>
        <end position="24"/>
    </location>
</feature>
<protein>
    <recommendedName>
        <fullName evidence="2">NADH-quinone oxidoreductase subunit J</fullName>
        <ecNumber evidence="2">7.1.1.-</ecNumber>
    </recommendedName>
</protein>
<keyword evidence="2" id="KW-0874">Quinone</keyword>
<dbReference type="EC" id="7.1.1.-" evidence="2"/>
<keyword evidence="2" id="KW-0812">Transmembrane</keyword>
<feature type="transmembrane region" description="Helical" evidence="2">
    <location>
        <begin position="95"/>
        <end position="118"/>
    </location>
</feature>
<dbReference type="GO" id="GO:0005886">
    <property type="term" value="C:plasma membrane"/>
    <property type="evidence" value="ECO:0007669"/>
    <property type="project" value="UniProtKB-SubCell"/>
</dbReference>
<dbReference type="GO" id="GO:0008137">
    <property type="term" value="F:NADH dehydrogenase (ubiquinone) activity"/>
    <property type="evidence" value="ECO:0007669"/>
    <property type="project" value="UniProtKB-UniRule"/>
</dbReference>
<feature type="transmembrane region" description="Helical" evidence="2">
    <location>
        <begin position="138"/>
        <end position="160"/>
    </location>
</feature>
<dbReference type="Pfam" id="PF00499">
    <property type="entry name" value="Oxidored_q3"/>
    <property type="match status" value="1"/>
</dbReference>
<feature type="transmembrane region" description="Helical" evidence="2">
    <location>
        <begin position="55"/>
        <end position="74"/>
    </location>
</feature>
<dbReference type="Proteomes" id="UP000777784">
    <property type="component" value="Unassembled WGS sequence"/>
</dbReference>
<comment type="subcellular location">
    <subcellularLocation>
        <location evidence="2">Cell membrane</location>
        <topology evidence="2">Multi-pass membrane protein</topology>
    </subcellularLocation>
</comment>
<evidence type="ECO:0000256" key="1">
    <source>
        <dbReference type="ARBA" id="ARBA00005698"/>
    </source>
</evidence>
<gene>
    <name evidence="3" type="ORF">KJ970_01520</name>
</gene>
<dbReference type="InterPro" id="IPR042106">
    <property type="entry name" value="Nuo/plastoQ_OxRdtase_6_NuoJ"/>
</dbReference>
<feature type="transmembrane region" description="Helical" evidence="2">
    <location>
        <begin position="31"/>
        <end position="49"/>
    </location>
</feature>
<dbReference type="GO" id="GO:0016491">
    <property type="term" value="F:oxidoreductase activity"/>
    <property type="evidence" value="ECO:0007669"/>
    <property type="project" value="UniProtKB-KW"/>
</dbReference>
<keyword evidence="2" id="KW-0472">Membrane</keyword>
<comment type="function">
    <text evidence="2">NDH-1 shuttles electrons from NADH, via FMN and iron-sulfur (Fe-S) centers, to quinones in the respiratory chain. Couples the redox reaction to proton translocation (for every two electrons transferred, four hydrogen ions are translocated across the cytoplasmic membrane), and thus conserves the redox energy in a proton gradient.</text>
</comment>
<comment type="similarity">
    <text evidence="1 2">Belongs to the complex I subunit 6 family.</text>
</comment>
<dbReference type="AlphaFoldDB" id="A0A948RU98"/>
<dbReference type="PANTHER" id="PTHR33269">
    <property type="entry name" value="NADH-UBIQUINONE OXIDOREDUCTASE CHAIN 6"/>
    <property type="match status" value="1"/>
</dbReference>
<dbReference type="PANTHER" id="PTHR33269:SF17">
    <property type="entry name" value="NADH-UBIQUINONE OXIDOREDUCTASE CHAIN 6"/>
    <property type="match status" value="1"/>
</dbReference>
<evidence type="ECO:0000313" key="3">
    <source>
        <dbReference type="EMBL" id="MBU2689582.1"/>
    </source>
</evidence>
<comment type="caution">
    <text evidence="3">The sequence shown here is derived from an EMBL/GenBank/DDBJ whole genome shotgun (WGS) entry which is preliminary data.</text>
</comment>
<reference evidence="3" key="1">
    <citation type="submission" date="2021-05" db="EMBL/GenBank/DDBJ databases">
        <title>Energy efficiency and biological interactions define the core microbiome of deep oligotrophic groundwater.</title>
        <authorList>
            <person name="Mehrshad M."/>
            <person name="Lopez-Fernandez M."/>
            <person name="Bell E."/>
            <person name="Bernier-Latmani R."/>
            <person name="Bertilsson S."/>
            <person name="Dopson M."/>
        </authorList>
    </citation>
    <scope>NUCLEOTIDE SEQUENCE</scope>
    <source>
        <strain evidence="3">Modern_marine.mb.64</strain>
    </source>
</reference>
<comment type="catalytic activity">
    <reaction evidence="2">
        <text>a quinone + NADH + 5 H(+)(in) = a quinol + NAD(+) + 4 H(+)(out)</text>
        <dbReference type="Rhea" id="RHEA:57888"/>
        <dbReference type="ChEBI" id="CHEBI:15378"/>
        <dbReference type="ChEBI" id="CHEBI:24646"/>
        <dbReference type="ChEBI" id="CHEBI:57540"/>
        <dbReference type="ChEBI" id="CHEBI:57945"/>
        <dbReference type="ChEBI" id="CHEBI:132124"/>
    </reaction>
</comment>
<keyword evidence="2" id="KW-1003">Cell membrane</keyword>
<dbReference type="InterPro" id="IPR001457">
    <property type="entry name" value="NADH_UbQ/plastoQ_OxRdtase_su6"/>
</dbReference>
<organism evidence="3 4">
    <name type="scientific">Eiseniibacteriota bacterium</name>
    <dbReference type="NCBI Taxonomy" id="2212470"/>
    <lineage>
        <taxon>Bacteria</taxon>
        <taxon>Candidatus Eiseniibacteriota</taxon>
    </lineage>
</organism>
<accession>A0A948RU98</accession>
<evidence type="ECO:0000313" key="4">
    <source>
        <dbReference type="Proteomes" id="UP000777784"/>
    </source>
</evidence>
<keyword evidence="2" id="KW-1133">Transmembrane helix</keyword>